<dbReference type="PROSITE" id="PS01186">
    <property type="entry name" value="EGF_2"/>
    <property type="match status" value="3"/>
</dbReference>
<keyword evidence="8" id="KW-0677">Repeat</keyword>
<dbReference type="GO" id="GO:0003002">
    <property type="term" value="P:regionalization"/>
    <property type="evidence" value="ECO:0007669"/>
    <property type="project" value="UniProtKB-ARBA"/>
</dbReference>
<dbReference type="SMART" id="SM00179">
    <property type="entry name" value="EGF_CA"/>
    <property type="match status" value="6"/>
</dbReference>
<feature type="disulfide bond" evidence="14">
    <location>
        <begin position="78"/>
        <end position="87"/>
    </location>
</feature>
<feature type="disulfide bond" evidence="13">
    <location>
        <begin position="387"/>
        <end position="414"/>
    </location>
</feature>
<evidence type="ECO:0000256" key="6">
    <source>
        <dbReference type="ARBA" id="ARBA00022692"/>
    </source>
</evidence>
<dbReference type="Pfam" id="PF12661">
    <property type="entry name" value="hEGF"/>
    <property type="match status" value="1"/>
</dbReference>
<dbReference type="OrthoDB" id="10009301at2759"/>
<feature type="domain" description="CUB" evidence="15">
    <location>
        <begin position="2478"/>
        <end position="2605"/>
    </location>
</feature>
<keyword evidence="12 14" id="KW-1015">Disulfide bond</keyword>
<dbReference type="WBParaSite" id="TCLT_0000059201-mRNA-1">
    <property type="protein sequence ID" value="TCLT_0000059201-mRNA-1"/>
    <property type="gene ID" value="TCLT_0000059201"/>
</dbReference>
<dbReference type="GO" id="GO:0051093">
    <property type="term" value="P:negative regulation of developmental process"/>
    <property type="evidence" value="ECO:0007669"/>
    <property type="project" value="UniProtKB-ARBA"/>
</dbReference>
<dbReference type="GO" id="GO:0060255">
    <property type="term" value="P:regulation of macromolecule metabolic process"/>
    <property type="evidence" value="ECO:0007669"/>
    <property type="project" value="UniProtKB-ARBA"/>
</dbReference>
<keyword evidence="2" id="KW-0217">Developmental protein</keyword>
<evidence type="ECO:0000256" key="12">
    <source>
        <dbReference type="ARBA" id="ARBA00023157"/>
    </source>
</evidence>
<feature type="domain" description="CUB" evidence="15">
    <location>
        <begin position="3296"/>
        <end position="3416"/>
    </location>
</feature>
<feature type="domain" description="CUB" evidence="15">
    <location>
        <begin position="3423"/>
        <end position="3544"/>
    </location>
</feature>
<feature type="domain" description="CUB" evidence="15">
    <location>
        <begin position="1293"/>
        <end position="1422"/>
    </location>
</feature>
<feature type="domain" description="CUB" evidence="15">
    <location>
        <begin position="2080"/>
        <end position="2234"/>
    </location>
</feature>
<feature type="domain" description="CUB" evidence="15">
    <location>
        <begin position="3548"/>
        <end position="3654"/>
    </location>
</feature>
<dbReference type="FunFam" id="2.60.120.290:FF:000013">
    <property type="entry name" value="Membrane frizzled-related protein"/>
    <property type="match status" value="2"/>
</dbReference>
<dbReference type="Pfam" id="PF00431">
    <property type="entry name" value="CUB"/>
    <property type="match status" value="20"/>
</dbReference>
<dbReference type="InterPro" id="IPR018097">
    <property type="entry name" value="EGF_Ca-bd_CS"/>
</dbReference>
<dbReference type="PROSITE" id="PS00022">
    <property type="entry name" value="EGF_1"/>
    <property type="match status" value="4"/>
</dbReference>
<dbReference type="STRING" id="103827.A0A0N5CKJ4"/>
<dbReference type="InterPro" id="IPR000859">
    <property type="entry name" value="CUB_dom"/>
</dbReference>
<dbReference type="InterPro" id="IPR001881">
    <property type="entry name" value="EGF-like_Ca-bd_dom"/>
</dbReference>
<feature type="domain" description="CUB" evidence="15">
    <location>
        <begin position="387"/>
        <end position="511"/>
    </location>
</feature>
<feature type="domain" description="EGF-like" evidence="16">
    <location>
        <begin position="306"/>
        <end position="343"/>
    </location>
</feature>
<feature type="domain" description="EGF-like" evidence="16">
    <location>
        <begin position="90"/>
        <end position="131"/>
    </location>
</feature>
<feature type="domain" description="EGF-like" evidence="16">
    <location>
        <begin position="185"/>
        <end position="220"/>
    </location>
</feature>
<feature type="domain" description="CUB" evidence="15">
    <location>
        <begin position="2354"/>
        <end position="2476"/>
    </location>
</feature>
<dbReference type="InterPro" id="IPR000742">
    <property type="entry name" value="EGF"/>
</dbReference>
<feature type="domain" description="EGF-like" evidence="16">
    <location>
        <begin position="52"/>
        <end position="88"/>
    </location>
</feature>
<dbReference type="EMBL" id="UYYF01000047">
    <property type="protein sequence ID" value="VDM95622.1"/>
    <property type="molecule type" value="Genomic_DNA"/>
</dbReference>
<feature type="domain" description="CUB" evidence="15">
    <location>
        <begin position="2609"/>
        <end position="2766"/>
    </location>
</feature>
<evidence type="ECO:0000256" key="7">
    <source>
        <dbReference type="ARBA" id="ARBA00022729"/>
    </source>
</evidence>
<dbReference type="GO" id="GO:0048468">
    <property type="term" value="P:cell development"/>
    <property type="evidence" value="ECO:0007669"/>
    <property type="project" value="UniProtKB-ARBA"/>
</dbReference>
<evidence type="ECO:0000256" key="9">
    <source>
        <dbReference type="ARBA" id="ARBA00022782"/>
    </source>
</evidence>
<evidence type="ECO:0000256" key="13">
    <source>
        <dbReference type="PROSITE-ProRule" id="PRU00059"/>
    </source>
</evidence>
<dbReference type="GO" id="GO:0030182">
    <property type="term" value="P:neuron differentiation"/>
    <property type="evidence" value="ECO:0007669"/>
    <property type="project" value="UniProtKB-ARBA"/>
</dbReference>
<evidence type="ECO:0000256" key="8">
    <source>
        <dbReference type="ARBA" id="ARBA00022737"/>
    </source>
</evidence>
<feature type="domain" description="CUB" evidence="15">
    <location>
        <begin position="3163"/>
        <end position="3294"/>
    </location>
</feature>
<dbReference type="InterPro" id="IPR035914">
    <property type="entry name" value="Sperma_CUB_dom_sf"/>
</dbReference>
<evidence type="ECO:0000256" key="2">
    <source>
        <dbReference type="ARBA" id="ARBA00022473"/>
    </source>
</evidence>
<dbReference type="InterPro" id="IPR000152">
    <property type="entry name" value="EGF-type_Asp/Asn_hydroxyl_site"/>
</dbReference>
<evidence type="ECO:0000256" key="10">
    <source>
        <dbReference type="ARBA" id="ARBA00022989"/>
    </source>
</evidence>
<feature type="domain" description="CUB" evidence="15">
    <location>
        <begin position="800"/>
        <end position="927"/>
    </location>
</feature>
<keyword evidence="3" id="KW-1003">Cell membrane</keyword>
<evidence type="ECO:0000313" key="17">
    <source>
        <dbReference type="EMBL" id="VDM95622.1"/>
    </source>
</evidence>
<name>A0A0N5CKJ4_THECL</name>
<dbReference type="Pfam" id="PF07645">
    <property type="entry name" value="EGF_CA"/>
    <property type="match status" value="2"/>
</dbReference>
<sequence>MVPNLRTISLVADITKRFDHLNTTRKEGGGRKFRNMLNAVKSHIILLDARLKRDECADGPCVNGGTCIDLYNKFICICPSLYEGETCEKRVDECSLYQGTPAGCQNNATCIPRTTGFHCECPQGFHGTHCQLRATACEFSLDLCGQAGHCIPTQPPPGSNEPGYRCLCEWGYRSSADKNNPVCEDVNECESSPCYPGSTCINLPGSFKCAGCPAGMTGCYETCSKDPPVKCINTIGSYECESCPAGYKGNGRICKKQNPCDLSPCHVQAKCYNMGISSLNEEGFRCECPPGMIGDGIGVDGCYYSNTSLCLGDICHNHGTCQVLSDREYKCHCRWGYVGRHCELPTACLSNVCRGRGDCLVQQDGSFKCICLRGYYGPTCEYEQDGCGGHVSNSTGSIKYPDWTWYHFSRNKTCEWIISVDEPSKVIEINFTNFHLPTRVATCSAADANVTLRDGPYANSPLVGVFCGSRGSATVPVSRPIYFSSNKAYIGFVSAKTSIGIGNFALRWRVIEKKCGGRIYGDKGEISLHGYEKDKICQWHISVNPEMHIEITVEPIKFATGEIRNCSLNSLELFDGLEIDETERILHLCSSESTRTLVRTTLPYFTVYFKSNYPSDLPTENCDGDPICSRGFTIRYRTIKLDKDCGGTILPDAAGVFDGYIQSPNYGFNYFPNLDCLWLLDASAIAHGDDAMVIKAEVIDLDIPSEPPKSSQKVSSHYRSSNVYTIRPLQRLLTFTRSCRFDYIIFKDGGDASQPILGKYCNSKQPQGAIVSSTPKMVVQFHSNQSVNGKGFRIHYSTVCEKHFTSAKGFIRSSNYPNGSAEAFKCTYIIDAEKTKAIKLKFDFIGLNTDIKTCFYDVAKHDSIEDYVEFSGGHESHYQINKRYICARYPFVAPEGEMVTSASKPLKITLSSSGIENKGILFSYERFDVGCGGIFEGESGRITSPNYPDKYLAHMYCIYVINASGKRIKLTFEVFELEVVPNREDCSYDNVEIYDTYVSDDEYTKFHGKFCGTLLPPPVLSTGSQLTVVFKSDRSVNGAGFVAKWEVVDDKLECHKTYTASSGIIEIRPKTELNIAQCDYQIALQSSKRILLRFENISIPCEQGTLMLRNGVNDQSPGFGGLYRDSEVCNDHPVKELRSQGNRVFMRLKTSNAPSVQFIIYYEQIDSDCGGRLVGFNGALSAPQYPLKDSRTLNCDWHIYVAEGNRVRFTITNLDDLNSADSNGFCSSFAPNYIDVAEGSSLSSRILRRYCKKEISLSSIDSETNELTVRYRQHGGTPFGSIFGFLAHYTTVCNEILLYGHHGILQSPGYPDRTLENRFCKWRIQTTEGNRLRLIFHMFRIVESNSRLAPACLINYLEFGEHQILTSSVTIEDQQNETEAARKFCDRFGKPVWIVTRTEFIDITFSSKNEPENHFWLSWSNEGCGGDLTSPTTVAVHVDQFLNDSKNYECTWKIIAPVGMRVLFQIDRLSIFQITEGCVAEDSEQFNGLAFYSGRSNRTGFAQRVICSSVQDFNYSSHTNELFVKFRIPNKSAKPDMEKRILTGKVLFVSAKANDECGAVVEISQGEKLLLHSPNFPKLYPKSVECIWLIKAPSGYSIQFNLTHFKTLSYHPQRTNMKIWRSNLVPNITSGEILERFCHDLQQTTVVRSTTEQALVTFQGSPYERTYLSGDDERTHDIGFLLYISLVCGGTLYAGDELKTFQFYVEREDKCKFLIRAPDGQHVYLRIDRLRFKERKASRGRKKTGATIAIYDGAQEDAPSLGIYHIECHPSIEKMTRTCSNRELRSTGNVLSVHLMELNSLHLEHIYFSYSTRIESCGGTIHSIGGTIYYPFIENDFECEWVIRNTEGNKVELEIFSLKLPFSEYCAESYLEIRENNSSGKIAMRACSFEDVVPTVTSQIFWIKLRYIDGGDDHSDIESFKPELMIKFRKVFGGVANSAVISSPSADDWKLFENKPIEWNLIGQVDHWLKISIKVIEIPDEQEENIDPDQRDMLKGLIFNEGICMLNDKSDGCGRVEFVYTGYIPPNDFIIKSHLATVLFHAQPGSSFRLFWESIPIALANASVQTNEMTSENLMPDFNCGKTLTANFESQYLTNPGGISADGKFTTVASQTSTTKSWRSNYMYRLSAWYGGYANELKCRWTIVRPMFAGIALKIISMDLEEHIDCRFDYVAISSDTSGVTYENGQLVGNVMKFCKHKDVGTEELFSSDEIVSVYFMTDRNRAGRGFVIEYKLVCVSFNYISASLGIFNRTLYSPNYPSDYKNNLTCSWSVLLESSRPLLVKFLSMDIEESLACTKDSITLQSNPTHSDGTVIDKLCGKLSGWNKTFSDGRVFISFVTDLEGFALQLTEQVHDCSSDQLVLTEGDAAQVLSSPDFPKMSPNSLDCVWTISAPGGHRIKFTVDPVSFDLEDNSMENACTGDFLEIRDGPSRLSPLIGRYCGTKPPSSIFSTGSYLNIRYQTDSFVQSSGWNATYEIASCGGSVVIPINGSTVIRSPNYPEPYPNQVSCDWTVMATRGHYVNATFDHLWISFTENCTEDFITLRERNDKGEYISEPVCISNQVRGKHFTTAQNVMHVKFRANNTISRSSRLFCLEGKCGFQLDLVSSKLECGGDINDDYGRITVPGYPNQLQTHIICDWTFRAGIGYRYVFDFSFVKQETRNWYQLEFDFDKQEHHNHRLLQNFYLNTYNEVGCYPDIYFANGINTLMDSYNFHHTFCSNATRFISTADFVVIRYDDHIAMFEKRNMLERGVPSEKIYAPFRIDYFKVPAEFDGNGCMYHVKKNKTIEFKGQNFTENLPALLSRIDYCHLLIERPFPSGTTVLRFKNFSSPESTFRNPNRQCLDTDSYVSLTASGNEPWPLEARFCDGSLKKANNFTVALPQKIFDIHVFQQLHFSSISFNLSIQFLPCGGFIQGPEPGVLTSPGFTDLNSTYEPGMQCVWSLKAPVGRIVKIKITDMDLEYNVECKHDFLKVFEGGGTDASLVHIYCNNPQDEPVQERFREVKSRGRYLTLYFYTDKSIERKGFRLEYSFAGFEDECGFTTNRLTGTIVSPKNPFDYPNNVHCWWDIAVPLGYHVVLVFNHFDVQKSNDCSRDYLKISQEHQSRAMAPVGGYYFLFDHEEELMKICGYDTPPIFHSESNRVKIEFKSDEKITGKGFNITWKSGCGTTYRLNHGVVTSPHYPRFYPNEDMECKYLIDPDYDGTLIITLRILDLELDPFISNYIRKPCNTDFLELKDISKKRIIGTFCANNAINKQLAPISVKGPIGIRFVSNVSFTEDLINRRKHYRGFKISYALSKCGGELSLKEDKGFMSSVISSPGFPLPYHHNLDCVWNISSSEKRIISIKFTDLDLEEAPDCVFDFIELFDSSQMNNVSSMGKFCGSTVPLNQMLTTGRFLVIRFHSDRSAYRGGFRMIITASLGPDMGCGGDIVIENSYELKTPLDPQTGLYYNFLRCGWTLKAPVGKVLKMEITEFELEAPNVEIGRCYDYVAIYDGYKTTSPLLLSNTCRIVEELPLVMQSSYRAAYVYFESDSNKSYKGFVIKLTTVTAPCGGRQIATNELKELQYESDKTLTRTAPKHLRCRWIIYSKEQVPLRIDFSQFSFPSLSSDCSDEYLEIRDAGLPADCHHPACKTASAALQTIRLCGSTLPADFVSGTSVVQITTSAILQTCNRTINTENAMTGRITSPNYPNPYDHNSSCITTFKAREGYHILLVFKDFRLEKMRRLLYGPYSLSIREMFTGRRNFDRFPNGLLSNGICEYDYVEISGSSENQTERFCDFKLPPSVFSSENKLDISFISDGTMAPGGYDAYYFTVRPSEYPAFTYYDFGSISEMQGAITNIGYPGYKTHQKMRWRIDPPNGHRCKLILLKMDFGKNVNGECTEGDYMLMGQISSGETENTQLSYLPCRNAISLPKEIPIEPGTSILLEFYCDDDLQNNGEGFRIEWNCENYFIVQV</sequence>
<feature type="disulfide bond" evidence="14">
    <location>
        <begin position="371"/>
        <end position="380"/>
    </location>
</feature>
<dbReference type="PROSITE" id="PS01180">
    <property type="entry name" value="CUB"/>
    <property type="match status" value="23"/>
</dbReference>
<dbReference type="PROSITE" id="PS00010">
    <property type="entry name" value="ASX_HYDROXYL"/>
    <property type="match status" value="1"/>
</dbReference>
<dbReference type="FunFam" id="2.10.25.10:FF:000565">
    <property type="entry name" value="Predicted protein"/>
    <property type="match status" value="1"/>
</dbReference>
<dbReference type="SMART" id="SM00042">
    <property type="entry name" value="CUB"/>
    <property type="match status" value="22"/>
</dbReference>
<evidence type="ECO:0000256" key="5">
    <source>
        <dbReference type="ARBA" id="ARBA00022553"/>
    </source>
</evidence>
<dbReference type="GO" id="GO:0080090">
    <property type="term" value="P:regulation of primary metabolic process"/>
    <property type="evidence" value="ECO:0007669"/>
    <property type="project" value="UniProtKB-ARBA"/>
</dbReference>
<dbReference type="SUPFAM" id="SSF49854">
    <property type="entry name" value="Spermadhesin, CUB domain"/>
    <property type="match status" value="24"/>
</dbReference>
<feature type="domain" description="EGF-like" evidence="16">
    <location>
        <begin position="256"/>
        <end position="295"/>
    </location>
</feature>
<feature type="domain" description="CUB" evidence="15">
    <location>
        <begin position="1817"/>
        <end position="1927"/>
    </location>
</feature>
<keyword evidence="6" id="KW-0812">Transmembrane</keyword>
<evidence type="ECO:0000256" key="4">
    <source>
        <dbReference type="ARBA" id="ARBA00022536"/>
    </source>
</evidence>
<dbReference type="PANTHER" id="PTHR24251:SF37">
    <property type="entry name" value="CUB DOMAIN-CONTAINING PROTEIN"/>
    <property type="match status" value="1"/>
</dbReference>
<organism evidence="19">
    <name type="scientific">Thelazia callipaeda</name>
    <name type="common">Oriental eyeworm</name>
    <name type="synonym">Parasitic nematode</name>
    <dbReference type="NCBI Taxonomy" id="103827"/>
    <lineage>
        <taxon>Eukaryota</taxon>
        <taxon>Metazoa</taxon>
        <taxon>Ecdysozoa</taxon>
        <taxon>Nematoda</taxon>
        <taxon>Chromadorea</taxon>
        <taxon>Rhabditida</taxon>
        <taxon>Spirurina</taxon>
        <taxon>Spiruromorpha</taxon>
        <taxon>Thelazioidea</taxon>
        <taxon>Thelaziidae</taxon>
        <taxon>Thelazia</taxon>
    </lineage>
</organism>
<keyword evidence="4 14" id="KW-0245">EGF-like domain</keyword>
<keyword evidence="11" id="KW-0472">Membrane</keyword>
<gene>
    <name evidence="17" type="ORF">TCLT_LOCUS593</name>
</gene>
<evidence type="ECO:0000256" key="11">
    <source>
        <dbReference type="ARBA" id="ARBA00023136"/>
    </source>
</evidence>
<feature type="domain" description="CUB" evidence="15">
    <location>
        <begin position="3667"/>
        <end position="3811"/>
    </location>
</feature>
<feature type="domain" description="CUB" evidence="15">
    <location>
        <begin position="3036"/>
        <end position="3162"/>
    </location>
</feature>
<feature type="domain" description="CUB" evidence="15">
    <location>
        <begin position="1557"/>
        <end position="1687"/>
    </location>
</feature>
<feature type="disulfide bond" evidence="13">
    <location>
        <begin position="1293"/>
        <end position="1320"/>
    </location>
</feature>
<keyword evidence="18" id="KW-1185">Reference proteome</keyword>
<keyword evidence="10" id="KW-1133">Transmembrane helix</keyword>
<feature type="domain" description="CUB" evidence="15">
    <location>
        <begin position="515"/>
        <end position="639"/>
    </location>
</feature>
<evidence type="ECO:0000256" key="14">
    <source>
        <dbReference type="PROSITE-ProRule" id="PRU00076"/>
    </source>
</evidence>
<dbReference type="InterPro" id="IPR049883">
    <property type="entry name" value="NOTCH1_EGF-like"/>
</dbReference>
<evidence type="ECO:0000256" key="3">
    <source>
        <dbReference type="ARBA" id="ARBA00022475"/>
    </source>
</evidence>
<dbReference type="PROSITE" id="PS01187">
    <property type="entry name" value="EGF_CA"/>
    <property type="match status" value="1"/>
</dbReference>
<dbReference type="Gene3D" id="2.10.25.10">
    <property type="entry name" value="Laminin"/>
    <property type="match status" value="7"/>
</dbReference>
<reference evidence="19" key="1">
    <citation type="submission" date="2016-04" db="UniProtKB">
        <authorList>
            <consortium name="WormBaseParasite"/>
        </authorList>
    </citation>
    <scope>IDENTIFICATION</scope>
</reference>
<dbReference type="GO" id="GO:0016324">
    <property type="term" value="C:apical plasma membrane"/>
    <property type="evidence" value="ECO:0007669"/>
    <property type="project" value="UniProtKB-SubCell"/>
</dbReference>
<feature type="domain" description="CUB" evidence="15">
    <location>
        <begin position="2235"/>
        <end position="2350"/>
    </location>
</feature>
<accession>A0A0N5CKJ4</accession>
<dbReference type="GO" id="GO:0005509">
    <property type="term" value="F:calcium ion binding"/>
    <property type="evidence" value="ECO:0007669"/>
    <property type="project" value="InterPro"/>
</dbReference>
<keyword evidence="9" id="KW-0221">Differentiation</keyword>
<dbReference type="PANTHER" id="PTHR24251">
    <property type="entry name" value="OVOCHYMASE-RELATED"/>
    <property type="match status" value="1"/>
</dbReference>
<dbReference type="OMA" id="RGFTVRW"/>
<dbReference type="Proteomes" id="UP000276776">
    <property type="component" value="Unassembled WGS sequence"/>
</dbReference>
<evidence type="ECO:0000313" key="18">
    <source>
        <dbReference type="Proteomes" id="UP000276776"/>
    </source>
</evidence>
<feature type="domain" description="CUB" evidence="15">
    <location>
        <begin position="2907"/>
        <end position="3030"/>
    </location>
</feature>
<evidence type="ECO:0000313" key="19">
    <source>
        <dbReference type="WBParaSite" id="TCLT_0000059201-mRNA-1"/>
    </source>
</evidence>
<feature type="disulfide bond" evidence="14">
    <location>
        <begin position="121"/>
        <end position="130"/>
    </location>
</feature>
<dbReference type="InterPro" id="IPR013032">
    <property type="entry name" value="EGF-like_CS"/>
</dbReference>
<dbReference type="Gene3D" id="2.60.120.290">
    <property type="entry name" value="Spermadhesin, CUB domain"/>
    <property type="match status" value="25"/>
</dbReference>
<feature type="domain" description="CUB" evidence="15">
    <location>
        <begin position="1424"/>
        <end position="1527"/>
    </location>
</feature>
<feature type="domain" description="CUB" evidence="15">
    <location>
        <begin position="1054"/>
        <end position="1165"/>
    </location>
</feature>
<dbReference type="CDD" id="cd00054">
    <property type="entry name" value="EGF_CA"/>
    <property type="match status" value="5"/>
</dbReference>
<evidence type="ECO:0000256" key="1">
    <source>
        <dbReference type="ARBA" id="ARBA00004247"/>
    </source>
</evidence>
<proteinExistence type="predicted"/>
<protein>
    <submittedName>
        <fullName evidence="19">Cubilin</fullName>
    </submittedName>
</protein>
<comment type="subcellular location">
    <subcellularLocation>
        <location evidence="1">Apical cell membrane</location>
        <topology evidence="1">Single-pass type I membrane protein</topology>
    </subcellularLocation>
</comment>
<feature type="domain" description="CUB" evidence="15">
    <location>
        <begin position="645"/>
        <end position="799"/>
    </location>
</feature>
<evidence type="ECO:0000259" key="15">
    <source>
        <dbReference type="PROSITE" id="PS01180"/>
    </source>
</evidence>
<feature type="disulfide bond" evidence="14">
    <location>
        <begin position="333"/>
        <end position="342"/>
    </location>
</feature>
<feature type="domain" description="EGF-like" evidence="16">
    <location>
        <begin position="344"/>
        <end position="381"/>
    </location>
</feature>
<dbReference type="GO" id="GO:0008593">
    <property type="term" value="P:regulation of Notch signaling pathway"/>
    <property type="evidence" value="ECO:0007669"/>
    <property type="project" value="UniProtKB-ARBA"/>
</dbReference>
<dbReference type="GO" id="GO:0009967">
    <property type="term" value="P:positive regulation of signal transduction"/>
    <property type="evidence" value="ECO:0007669"/>
    <property type="project" value="UniProtKB-ARBA"/>
</dbReference>
<dbReference type="SMART" id="SM00181">
    <property type="entry name" value="EGF"/>
    <property type="match status" value="8"/>
</dbReference>
<dbReference type="CDD" id="cd00041">
    <property type="entry name" value="CUB"/>
    <property type="match status" value="18"/>
</dbReference>
<feature type="disulfide bond" evidence="13">
    <location>
        <begin position="3163"/>
        <end position="3190"/>
    </location>
</feature>
<evidence type="ECO:0000259" key="16">
    <source>
        <dbReference type="PROSITE" id="PS50026"/>
    </source>
</evidence>
<dbReference type="Pfam" id="PF00008">
    <property type="entry name" value="EGF"/>
    <property type="match status" value="1"/>
</dbReference>
<feature type="domain" description="CUB" evidence="15">
    <location>
        <begin position="1169"/>
        <end position="1292"/>
    </location>
</feature>
<keyword evidence="5" id="KW-0597">Phosphoprotein</keyword>
<dbReference type="SUPFAM" id="SSF57196">
    <property type="entry name" value="EGF/Laminin"/>
    <property type="match status" value="5"/>
</dbReference>
<keyword evidence="7" id="KW-0732">Signal</keyword>
<dbReference type="GO" id="GO:0048592">
    <property type="term" value="P:eye morphogenesis"/>
    <property type="evidence" value="ECO:0007669"/>
    <property type="project" value="UniProtKB-ARBA"/>
</dbReference>
<comment type="caution">
    <text evidence="14">Lacks conserved residue(s) required for the propagation of feature annotation.</text>
</comment>
<feature type="domain" description="CUB" evidence="15">
    <location>
        <begin position="931"/>
        <end position="1048"/>
    </location>
</feature>
<dbReference type="PROSITE" id="PS50026">
    <property type="entry name" value="EGF_3"/>
    <property type="match status" value="6"/>
</dbReference>
<dbReference type="FunFam" id="2.60.120.290:FF:000005">
    <property type="entry name" value="Procollagen C-endopeptidase enhancer 1"/>
    <property type="match status" value="2"/>
</dbReference>
<reference evidence="17 18" key="2">
    <citation type="submission" date="2018-11" db="EMBL/GenBank/DDBJ databases">
        <authorList>
            <consortium name="Pathogen Informatics"/>
        </authorList>
    </citation>
    <scope>NUCLEOTIDE SEQUENCE [LARGE SCALE GENOMIC DNA]</scope>
</reference>
<dbReference type="GO" id="GO:0051241">
    <property type="term" value="P:negative regulation of multicellular organismal process"/>
    <property type="evidence" value="ECO:0007669"/>
    <property type="project" value="UniProtKB-ARBA"/>
</dbReference>